<dbReference type="EMBL" id="AGDY01000011">
    <property type="protein sequence ID" value="EMB19425.1"/>
    <property type="molecule type" value="Genomic_DNA"/>
</dbReference>
<proteinExistence type="predicted"/>
<dbReference type="InterPro" id="IPR022385">
    <property type="entry name" value="Rhs_assc_core"/>
</dbReference>
<dbReference type="Pfam" id="PF25023">
    <property type="entry name" value="TEN_YD-shell"/>
    <property type="match status" value="1"/>
</dbReference>
<dbReference type="InterPro" id="IPR050708">
    <property type="entry name" value="T6SS_VgrG/RHS"/>
</dbReference>
<reference evidence="4" key="1">
    <citation type="submission" date="2012-01" db="EMBL/GenBank/DDBJ databases">
        <title>The Genome Sequence of Treponema denticola OTK.</title>
        <authorList>
            <consortium name="The Broad Institute Genome Sequencing Platform"/>
            <person name="Earl A."/>
            <person name="Ward D."/>
            <person name="Feldgarden M."/>
            <person name="Gevers D."/>
            <person name="Blanton J.M."/>
            <person name="Fenno C.J."/>
            <person name="Baranova O.V."/>
            <person name="Mathney J."/>
            <person name="Dewhirst F.E."/>
            <person name="Izard J."/>
            <person name="Young S.K."/>
            <person name="Zeng Q."/>
            <person name="Gargeya S."/>
            <person name="Fitzgerald M."/>
            <person name="Haas B."/>
            <person name="Abouelleil A."/>
            <person name="Alvarado L."/>
            <person name="Arachchi H.M."/>
            <person name="Berlin A."/>
            <person name="Chapman S.B."/>
            <person name="Gearin G."/>
            <person name="Goldberg J."/>
            <person name="Griggs A."/>
            <person name="Gujja S."/>
            <person name="Hansen M."/>
            <person name="Heiman D."/>
            <person name="Howarth C."/>
            <person name="Larimer J."/>
            <person name="Lui A."/>
            <person name="MacDonald P.J.P."/>
            <person name="McCowen C."/>
            <person name="Montmayeur A."/>
            <person name="Murphy C."/>
            <person name="Neiman D."/>
            <person name="Pearson M."/>
            <person name="Priest M."/>
            <person name="Roberts A."/>
            <person name="Saif S."/>
            <person name="Shea T."/>
            <person name="Sisk P."/>
            <person name="Stolte C."/>
            <person name="Sykes S."/>
            <person name="Wortman J."/>
            <person name="Nusbaum C."/>
            <person name="Birren B."/>
        </authorList>
    </citation>
    <scope>NUCLEOTIDE SEQUENCE [LARGE SCALE GENOMIC DNA]</scope>
    <source>
        <strain evidence="4">OTK</strain>
    </source>
</reference>
<sequence>MKTSYCSVQSNYLIRTAIEAEILFAVCLSKKQALTGGKSLARENKYSKKIGAESAVPILVYFYIIMINKYRQSAKRLLLNSPTDRTFENRWSRYKEPSKNKAEAYLVYVEHLFLRSDAGDARIFSKEVIHDGLGRISYTAKEGEVYIDGTNDQTQTGWNISSTIHYDKAGRKSEEGMPFFYGGNLESDLKNALSYQAVEQFYELNNFTTIRNGTKYEYDDIDRNILTTLPDGHTQKTEYSIDSSLQITKATDPKENISISKKDARGNIREVERLDKNNSLLTKAKYEYSVLGEMLRAYDAKENLLSVTYDLLGRRTALESKDTGKKEWIYDEKGRLYAETDSVLKNKAAEIRYEYDGFDRIIKTDYPFSQDIEYKYGAPGQKGAGQVVYKKDETGETHYSYGNLNEVIKETRTINRYGAGTNPETASFEYRSDYLGRMQSMKYPDGETITYTYDKGGQLKGVSGAKTTNKGSIKYSYVDKILYDEHAQRVYIKYGNGVETRYKYDEKRRWLDTIETKNNQTQDVFQKIKYSFDPVGNVLGYNNDATTYETQQTYSYDNLYQLISVEGTSNQYKGKKSFGMTPVSIAKYRQTFAFDAIGNMTNKLSTTNIPGSQGNSYPKAELDYSLDYEYDPAYAHRLIHAGTRYYRYDANGNITAEKDGPFTDEEEFTFTYSYFENEDVYGADYGFGLDAPKETEQANPQDLFAYRRNYTWNERNLLTKSSDRNFTVHYRYGDDGQRALKYTDEGRSETLYFNNFFTIHIPTQDQNNPQGLRVHKHIFVGNSRLVTAMTHTDNHGDNEEQKAKRYYYHSDHLGSAQFVTDWKGRQYEHIEYTPYGELWIEEVAAGLDKLPFRFTGKELDEETGLYYYGARYLDPKYSRWLSGDPALGEYIPQAPVNDEAKKHNENLPGMGGVFNVVNLHVYHYAGNNPVKYTDPDGKITWNRAEDGDIHYNSLYNPDLRNCYAVFSINTEHYRATRETNTIKNHSYSLSGTKDIIEIRQGGIEAQTITTVTLKRFNINLDGKNYDVFKMEGESNIRLLFISNTKHLKSSFFANDPLGDDKSIYNGFYNLNNFIDFLKGEDANKLAFAAISFGLAFFLNPVEANFTDGLFNHLSSKAEGQVPTTSGIDKDTLDLLSQIIEEYER</sequence>
<comment type="caution">
    <text evidence="4">The sequence shown here is derived from an EMBL/GenBank/DDBJ whole genome shotgun (WGS) entry which is preliminary data.</text>
</comment>
<feature type="transmembrane region" description="Helical" evidence="2">
    <location>
        <begin position="50"/>
        <end position="67"/>
    </location>
</feature>
<keyword evidence="2" id="KW-0472">Membrane</keyword>
<evidence type="ECO:0000256" key="2">
    <source>
        <dbReference type="SAM" id="Phobius"/>
    </source>
</evidence>
<feature type="domain" description="Teneurin-like YD-shell" evidence="3">
    <location>
        <begin position="423"/>
        <end position="930"/>
    </location>
</feature>
<organism evidence="4">
    <name type="scientific">Treponema denticola OTK</name>
    <dbReference type="NCBI Taxonomy" id="999434"/>
    <lineage>
        <taxon>Bacteria</taxon>
        <taxon>Pseudomonadati</taxon>
        <taxon>Spirochaetota</taxon>
        <taxon>Spirochaetia</taxon>
        <taxon>Spirochaetales</taxon>
        <taxon>Treponemataceae</taxon>
        <taxon>Treponema</taxon>
    </lineage>
</organism>
<evidence type="ECO:0000256" key="1">
    <source>
        <dbReference type="ARBA" id="ARBA00022737"/>
    </source>
</evidence>
<keyword evidence="1" id="KW-0677">Repeat</keyword>
<dbReference type="PANTHER" id="PTHR32305">
    <property type="match status" value="1"/>
</dbReference>
<dbReference type="AlphaFoldDB" id="A0A0F6MM01"/>
<protein>
    <submittedName>
        <fullName evidence="4">RHS repeat-associated core domain-containing protein</fullName>
    </submittedName>
</protein>
<dbReference type="Proteomes" id="UP000011701">
    <property type="component" value="Chromosome"/>
</dbReference>
<dbReference type="HOGENOM" id="CLU_004358_0_0_12"/>
<accession>A0A0F6MM01</accession>
<dbReference type="InterPro" id="IPR056823">
    <property type="entry name" value="TEN-like_YD-shell"/>
</dbReference>
<dbReference type="PANTHER" id="PTHR32305:SF15">
    <property type="entry name" value="PROTEIN RHSA-RELATED"/>
    <property type="match status" value="1"/>
</dbReference>
<name>A0A0F6MM01_TREDN</name>
<dbReference type="PATRIC" id="fig|999434.4.peg.2745"/>
<dbReference type="NCBIfam" id="TIGR03696">
    <property type="entry name" value="Rhs_assc_core"/>
    <property type="match status" value="1"/>
</dbReference>
<gene>
    <name evidence="4" type="ORF">HMPREF9723_02639</name>
</gene>
<keyword evidence="2" id="KW-0812">Transmembrane</keyword>
<evidence type="ECO:0000259" key="3">
    <source>
        <dbReference type="Pfam" id="PF25023"/>
    </source>
</evidence>
<evidence type="ECO:0000313" key="4">
    <source>
        <dbReference type="EMBL" id="EMB19425.1"/>
    </source>
</evidence>
<dbReference type="Gene3D" id="2.180.10.10">
    <property type="entry name" value="RHS repeat-associated core"/>
    <property type="match status" value="1"/>
</dbReference>
<keyword evidence="2" id="KW-1133">Transmembrane helix</keyword>
<dbReference type="RefSeq" id="WP_002693867.1">
    <property type="nucleotide sequence ID" value="NZ_CM001797.1"/>
</dbReference>